<evidence type="ECO:0000313" key="4">
    <source>
        <dbReference type="Proteomes" id="UP000292274"/>
    </source>
</evidence>
<dbReference type="OrthoDB" id="5495375at2"/>
<dbReference type="Proteomes" id="UP000292274">
    <property type="component" value="Unassembled WGS sequence"/>
</dbReference>
<dbReference type="SUPFAM" id="SSF53474">
    <property type="entry name" value="alpha/beta-Hydrolases"/>
    <property type="match status" value="1"/>
</dbReference>
<keyword evidence="3" id="KW-0378">Hydrolase</keyword>
<evidence type="ECO:0000256" key="1">
    <source>
        <dbReference type="SAM" id="MobiDB-lite"/>
    </source>
</evidence>
<protein>
    <submittedName>
        <fullName evidence="3">Alpha/beta hydrolase</fullName>
    </submittedName>
</protein>
<dbReference type="PANTHER" id="PTHR46438">
    <property type="entry name" value="ALPHA/BETA-HYDROLASES SUPERFAMILY PROTEIN"/>
    <property type="match status" value="1"/>
</dbReference>
<dbReference type="Gene3D" id="3.40.50.1820">
    <property type="entry name" value="alpha/beta hydrolase"/>
    <property type="match status" value="1"/>
</dbReference>
<evidence type="ECO:0000259" key="2">
    <source>
        <dbReference type="Pfam" id="PF00561"/>
    </source>
</evidence>
<dbReference type="Pfam" id="PF00561">
    <property type="entry name" value="Abhydrolase_1"/>
    <property type="match status" value="1"/>
</dbReference>
<comment type="caution">
    <text evidence="3">The sequence shown here is derived from an EMBL/GenBank/DDBJ whole genome shotgun (WGS) entry which is preliminary data.</text>
</comment>
<reference evidence="3 4" key="1">
    <citation type="submission" date="2019-02" db="EMBL/GenBank/DDBJ databases">
        <title>Jishengella sp. nov., isolated from a root of Zingiber montanum.</title>
        <authorList>
            <person name="Kuncharoen N."/>
            <person name="Kudo T."/>
            <person name="Masahiro Y."/>
            <person name="Ohkuma M."/>
            <person name="Tanasupawat S."/>
        </authorList>
    </citation>
    <scope>NUCLEOTIDE SEQUENCE [LARGE SCALE GENOMIC DNA]</scope>
    <source>
        <strain evidence="3 4">PLAI 1-1</strain>
    </source>
</reference>
<proteinExistence type="predicted"/>
<name>A0A4R0GUD0_9ACTN</name>
<dbReference type="AlphaFoldDB" id="A0A4R0GUD0"/>
<dbReference type="GO" id="GO:0016787">
    <property type="term" value="F:hydrolase activity"/>
    <property type="evidence" value="ECO:0007669"/>
    <property type="project" value="UniProtKB-KW"/>
</dbReference>
<feature type="domain" description="AB hydrolase-1" evidence="2">
    <location>
        <begin position="49"/>
        <end position="297"/>
    </location>
</feature>
<sequence>MKPATLSPDRLLPAHSVPPPWPGRQVRLDGMVSYVRDTPATRPDAEPALYVHGLGGSSQNWTDLAGLLADRLDGQAIDLPGFGRSEPGQRYTVPVFAQRVIRWLEHSDRGPVHLFGNSLGGAISVRVAALRPDLVRTLTLVSPALPFLDFRRSLQGRMLPLLAIPRAERLAAWQLTRVAPEVMAQQVMEACVADLSRICDQRRQEALEEIRVRYQAEHYAAAYVRTFRGLVHSFLRSYLPGSDSLWRLARSVQAPTLVVGGRRDRLVDVRVAPQTARAIPDSRLLMLDGVGHVAQLEVPRLVARAVVGLLTETGDARNRADLAG</sequence>
<feature type="region of interest" description="Disordered" evidence="1">
    <location>
        <begin position="1"/>
        <end position="20"/>
    </location>
</feature>
<dbReference type="InterPro" id="IPR000073">
    <property type="entry name" value="AB_hydrolase_1"/>
</dbReference>
<organism evidence="3 4">
    <name type="scientific">Micromonospora zingiberis</name>
    <dbReference type="NCBI Taxonomy" id="2053011"/>
    <lineage>
        <taxon>Bacteria</taxon>
        <taxon>Bacillati</taxon>
        <taxon>Actinomycetota</taxon>
        <taxon>Actinomycetes</taxon>
        <taxon>Micromonosporales</taxon>
        <taxon>Micromonosporaceae</taxon>
        <taxon>Micromonospora</taxon>
    </lineage>
</organism>
<dbReference type="RefSeq" id="WP_131302402.1">
    <property type="nucleotide sequence ID" value="NZ_SJJR01000003.1"/>
</dbReference>
<keyword evidence="4" id="KW-1185">Reference proteome</keyword>
<dbReference type="EMBL" id="SJJR01000003">
    <property type="protein sequence ID" value="TCB99178.1"/>
    <property type="molecule type" value="Genomic_DNA"/>
</dbReference>
<dbReference type="InterPro" id="IPR029058">
    <property type="entry name" value="AB_hydrolase_fold"/>
</dbReference>
<gene>
    <name evidence="3" type="ORF">E0H26_07220</name>
</gene>
<dbReference type="PRINTS" id="PR00111">
    <property type="entry name" value="ABHYDROLASE"/>
</dbReference>
<dbReference type="PANTHER" id="PTHR46438:SF11">
    <property type="entry name" value="LIPASE-RELATED"/>
    <property type="match status" value="1"/>
</dbReference>
<evidence type="ECO:0000313" key="3">
    <source>
        <dbReference type="EMBL" id="TCB99178.1"/>
    </source>
</evidence>
<accession>A0A4R0GUD0</accession>